<evidence type="ECO:0000256" key="2">
    <source>
        <dbReference type="ARBA" id="ARBA00022679"/>
    </source>
</evidence>
<dbReference type="NCBIfam" id="TIGR00675">
    <property type="entry name" value="dcm"/>
    <property type="match status" value="1"/>
</dbReference>
<dbReference type="PANTHER" id="PTHR46098">
    <property type="entry name" value="TRNA (CYTOSINE(38)-C(5))-METHYLTRANSFERASE"/>
    <property type="match status" value="1"/>
</dbReference>
<dbReference type="Gene3D" id="3.90.120.10">
    <property type="entry name" value="DNA Methylase, subunit A, domain 2"/>
    <property type="match status" value="1"/>
</dbReference>
<sequence>MTSPELNSLLEMEGVSIVEKNYVRNHRTDLNEPEIDARIHPELEPTDFCLPVIVPKSVNANHFDNVPHVPAFSYAEMFGGIGGFGVALDRLGGKCVFYSEIDERCRETYALNFDTPSRCIHGDIYSVPDEAFPKNLDLLVAGFPCQPFSALGEQPGLACDKGRGQLFLQIVRMLELSKPKGFLLENVPGLAGMKETLNIIVDALCAAGYRVTAEICSARGLCATSRKRLFFVGLRNDLVASKVPGGPHTSSQDTPSLSPFDSSIFQFPYVPDLKLCSHDILDYDTLPTSELNELRLSRSTWSKLSQNNRWKPSHLAWPNRHCDTLTSHYGNAVGRGDSQLVPSSAPHLPRRFSVRECARIMGFPNSYEFCPVRPGQGKMAHRKEGYRMIGNSVCPPLIASLAGRVLDTVGVNTGKEAKNWTTKGRSVAVDLACSALRKSPVPLPVGCLVLQ</sequence>
<keyword evidence="3 4" id="KW-0949">S-adenosyl-L-methionine</keyword>
<accession>A0ABD3MY20</accession>
<dbReference type="PRINTS" id="PR00105">
    <property type="entry name" value="C5METTRFRASE"/>
</dbReference>
<dbReference type="GO" id="GO:0003886">
    <property type="term" value="F:DNA (cytosine-5-)-methyltransferase activity"/>
    <property type="evidence" value="ECO:0007669"/>
    <property type="project" value="UniProtKB-EC"/>
</dbReference>
<comment type="catalytic activity">
    <reaction evidence="6">
        <text>a 2'-deoxycytidine in DNA + S-adenosyl-L-methionine = a 5-methyl-2'-deoxycytidine in DNA + S-adenosyl-L-homocysteine + H(+)</text>
        <dbReference type="Rhea" id="RHEA:13681"/>
        <dbReference type="Rhea" id="RHEA-COMP:11369"/>
        <dbReference type="Rhea" id="RHEA-COMP:11370"/>
        <dbReference type="ChEBI" id="CHEBI:15378"/>
        <dbReference type="ChEBI" id="CHEBI:57856"/>
        <dbReference type="ChEBI" id="CHEBI:59789"/>
        <dbReference type="ChEBI" id="CHEBI:85452"/>
        <dbReference type="ChEBI" id="CHEBI:85454"/>
        <dbReference type="EC" id="2.1.1.37"/>
    </reaction>
</comment>
<comment type="similarity">
    <text evidence="4 5">Belongs to the class I-like SAM-binding methyltransferase superfamily. C5-methyltransferase family.</text>
</comment>
<protein>
    <recommendedName>
        <fullName evidence="6">Cytosine-specific methyltransferase</fullName>
        <ecNumber evidence="6">2.1.1.37</ecNumber>
    </recommendedName>
</protein>
<evidence type="ECO:0000256" key="3">
    <source>
        <dbReference type="ARBA" id="ARBA00022691"/>
    </source>
</evidence>
<evidence type="ECO:0000313" key="7">
    <source>
        <dbReference type="EMBL" id="KAL3767152.1"/>
    </source>
</evidence>
<dbReference type="Gene3D" id="3.40.50.150">
    <property type="entry name" value="Vaccinia Virus protein VP39"/>
    <property type="match status" value="1"/>
</dbReference>
<dbReference type="PROSITE" id="PS00095">
    <property type="entry name" value="C5_MTASE_2"/>
    <property type="match status" value="1"/>
</dbReference>
<evidence type="ECO:0000256" key="1">
    <source>
        <dbReference type="ARBA" id="ARBA00022603"/>
    </source>
</evidence>
<comment type="caution">
    <text evidence="7">The sequence shown here is derived from an EMBL/GenBank/DDBJ whole genome shotgun (WGS) entry which is preliminary data.</text>
</comment>
<reference evidence="7 8" key="1">
    <citation type="submission" date="2024-10" db="EMBL/GenBank/DDBJ databases">
        <title>Updated reference genomes for cyclostephanoid diatoms.</title>
        <authorList>
            <person name="Roberts W.R."/>
            <person name="Alverson A.J."/>
        </authorList>
    </citation>
    <scope>NUCLEOTIDE SEQUENCE [LARGE SCALE GENOMIC DNA]</scope>
    <source>
        <strain evidence="7 8">AJA276-08</strain>
    </source>
</reference>
<gene>
    <name evidence="7" type="ORF">ACHAW5_003171</name>
</gene>
<dbReference type="InterPro" id="IPR031303">
    <property type="entry name" value="C5_meth_CS"/>
</dbReference>
<dbReference type="EC" id="2.1.1.37" evidence="6"/>
<dbReference type="InterPro" id="IPR001525">
    <property type="entry name" value="C5_MeTfrase"/>
</dbReference>
<organism evidence="7 8">
    <name type="scientific">Stephanodiscus triporus</name>
    <dbReference type="NCBI Taxonomy" id="2934178"/>
    <lineage>
        <taxon>Eukaryota</taxon>
        <taxon>Sar</taxon>
        <taxon>Stramenopiles</taxon>
        <taxon>Ochrophyta</taxon>
        <taxon>Bacillariophyta</taxon>
        <taxon>Coscinodiscophyceae</taxon>
        <taxon>Thalassiosirophycidae</taxon>
        <taxon>Stephanodiscales</taxon>
        <taxon>Stephanodiscaceae</taxon>
        <taxon>Stephanodiscus</taxon>
    </lineage>
</organism>
<keyword evidence="2 4" id="KW-0808">Transferase</keyword>
<evidence type="ECO:0000256" key="4">
    <source>
        <dbReference type="PROSITE-ProRule" id="PRU01016"/>
    </source>
</evidence>
<dbReference type="Pfam" id="PF00145">
    <property type="entry name" value="DNA_methylase"/>
    <property type="match status" value="1"/>
</dbReference>
<evidence type="ECO:0000313" key="8">
    <source>
        <dbReference type="Proteomes" id="UP001530315"/>
    </source>
</evidence>
<proteinExistence type="inferred from homology"/>
<dbReference type="AlphaFoldDB" id="A0ABD3MY20"/>
<keyword evidence="8" id="KW-1185">Reference proteome</keyword>
<evidence type="ECO:0000256" key="6">
    <source>
        <dbReference type="RuleBase" id="RU000417"/>
    </source>
</evidence>
<feature type="active site" evidence="4">
    <location>
        <position position="145"/>
    </location>
</feature>
<dbReference type="InterPro" id="IPR018117">
    <property type="entry name" value="C5_DNA_meth_AS"/>
</dbReference>
<dbReference type="PROSITE" id="PS51679">
    <property type="entry name" value="SAM_MT_C5"/>
    <property type="match status" value="1"/>
</dbReference>
<evidence type="ECO:0000256" key="5">
    <source>
        <dbReference type="RuleBase" id="RU000416"/>
    </source>
</evidence>
<dbReference type="InterPro" id="IPR029063">
    <property type="entry name" value="SAM-dependent_MTases_sf"/>
</dbReference>
<name>A0ABD3MY20_9STRA</name>
<dbReference type="SUPFAM" id="SSF53335">
    <property type="entry name" value="S-adenosyl-L-methionine-dependent methyltransferases"/>
    <property type="match status" value="1"/>
</dbReference>
<dbReference type="GO" id="GO:0032259">
    <property type="term" value="P:methylation"/>
    <property type="evidence" value="ECO:0007669"/>
    <property type="project" value="UniProtKB-KW"/>
</dbReference>
<dbReference type="PANTHER" id="PTHR46098:SF1">
    <property type="entry name" value="TRNA (CYTOSINE(38)-C(5))-METHYLTRANSFERASE"/>
    <property type="match status" value="1"/>
</dbReference>
<dbReference type="EMBL" id="JALLAZ020001712">
    <property type="protein sequence ID" value="KAL3767152.1"/>
    <property type="molecule type" value="Genomic_DNA"/>
</dbReference>
<dbReference type="PROSITE" id="PS00094">
    <property type="entry name" value="C5_MTASE_1"/>
    <property type="match status" value="1"/>
</dbReference>
<dbReference type="InterPro" id="IPR050750">
    <property type="entry name" value="C5-MTase"/>
</dbReference>
<dbReference type="Proteomes" id="UP001530315">
    <property type="component" value="Unassembled WGS sequence"/>
</dbReference>
<keyword evidence="1 4" id="KW-0489">Methyltransferase</keyword>